<accession>Q13IF6</accession>
<name>Q13IF6_PARXL</name>
<keyword evidence="3" id="KW-1185">Reference proteome</keyword>
<feature type="compositionally biased region" description="Pro residues" evidence="1">
    <location>
        <begin position="171"/>
        <end position="180"/>
    </location>
</feature>
<organism evidence="2 3">
    <name type="scientific">Paraburkholderia xenovorans (strain LB400)</name>
    <dbReference type="NCBI Taxonomy" id="266265"/>
    <lineage>
        <taxon>Bacteria</taxon>
        <taxon>Pseudomonadati</taxon>
        <taxon>Pseudomonadota</taxon>
        <taxon>Betaproteobacteria</taxon>
        <taxon>Burkholderiales</taxon>
        <taxon>Burkholderiaceae</taxon>
        <taxon>Paraburkholderia</taxon>
    </lineage>
</organism>
<dbReference type="KEGG" id="bxe:Bxe_C0209"/>
<dbReference type="Proteomes" id="UP000001817">
    <property type="component" value="Chromosome 3"/>
</dbReference>
<dbReference type="EMBL" id="CP000272">
    <property type="protein sequence ID" value="ABE36133.1"/>
    <property type="molecule type" value="Genomic_DNA"/>
</dbReference>
<dbReference type="AlphaFoldDB" id="Q13IF6"/>
<evidence type="ECO:0000256" key="1">
    <source>
        <dbReference type="SAM" id="MobiDB-lite"/>
    </source>
</evidence>
<feature type="compositionally biased region" description="Polar residues" evidence="1">
    <location>
        <begin position="197"/>
        <end position="207"/>
    </location>
</feature>
<gene>
    <name evidence="2" type="ORF">Bxe_C0209</name>
</gene>
<dbReference type="eggNOG" id="ENOG503173Y">
    <property type="taxonomic scope" value="Bacteria"/>
</dbReference>
<dbReference type="STRING" id="266265.Bxe_C0209"/>
<reference evidence="2 3" key="1">
    <citation type="journal article" date="2006" name="Proc. Natl. Acad. Sci. U.S.A.">
        <title>Burkholderia xenovorans LB400 harbors a multi-replicon, 9.73-Mbp genome shaped for versatility.</title>
        <authorList>
            <person name="Chain P.S."/>
            <person name="Denef V.J."/>
            <person name="Konstantinidis K.T."/>
            <person name="Vergez L.M."/>
            <person name="Agullo L."/>
            <person name="Reyes V.L."/>
            <person name="Hauser L."/>
            <person name="Cordova M."/>
            <person name="Gomez L."/>
            <person name="Gonzalez M."/>
            <person name="Land M."/>
            <person name="Lao V."/>
            <person name="Larimer F."/>
            <person name="LiPuma J.J."/>
            <person name="Mahenthiralingam E."/>
            <person name="Malfatti S.A."/>
            <person name="Marx C.J."/>
            <person name="Parnell J.J."/>
            <person name="Ramette A."/>
            <person name="Richardson P."/>
            <person name="Seeger M."/>
            <person name="Smith D."/>
            <person name="Spilker T."/>
            <person name="Sul W.J."/>
            <person name="Tsoi T.V."/>
            <person name="Ulrich L.E."/>
            <person name="Zhulin I.B."/>
            <person name="Tiedje J.M."/>
        </authorList>
    </citation>
    <scope>NUCLEOTIDE SEQUENCE [LARGE SCALE GENOMIC DNA]</scope>
    <source>
        <strain evidence="2 3">LB400</strain>
    </source>
</reference>
<evidence type="ECO:0000313" key="3">
    <source>
        <dbReference type="Proteomes" id="UP000001817"/>
    </source>
</evidence>
<protein>
    <submittedName>
        <fullName evidence="2">Uncharacterized protein</fullName>
    </submittedName>
</protein>
<evidence type="ECO:0000313" key="2">
    <source>
        <dbReference type="EMBL" id="ABE36133.1"/>
    </source>
</evidence>
<proteinExistence type="predicted"/>
<sequence length="207" mass="22168">MGGDAGSAGGGHRVNHIGPMSLPMQRRMFAVVGASDSVQRRRRARAFNRPAASAYSAYYAFTRRTVFCVGVPAQRGSIRMNQACGAGPGPMRIGVSGIADRRSRARRRQWNRNAGTLARERSSRVGHVPCAPQRSVNLSCERGATMQTDPTVDPVADPANQPLDEPDTHPRPLPGSPPDTDPLAPGSSPEDEEELGDSQSSSPVQRD</sequence>
<feature type="region of interest" description="Disordered" evidence="1">
    <location>
        <begin position="145"/>
        <end position="207"/>
    </location>
</feature>
<feature type="region of interest" description="Disordered" evidence="1">
    <location>
        <begin position="100"/>
        <end position="130"/>
    </location>
</feature>